<keyword evidence="3" id="KW-1185">Reference proteome</keyword>
<accession>A0AAW1MFC8</accession>
<evidence type="ECO:0000313" key="2">
    <source>
        <dbReference type="EMBL" id="KAK9746032.1"/>
    </source>
</evidence>
<name>A0AAW1MFC8_POPJA</name>
<evidence type="ECO:0000313" key="3">
    <source>
        <dbReference type="Proteomes" id="UP001458880"/>
    </source>
</evidence>
<protein>
    <submittedName>
        <fullName evidence="2">Uncharacterized protein</fullName>
    </submittedName>
</protein>
<reference evidence="2 3" key="1">
    <citation type="journal article" date="2024" name="BMC Genomics">
        <title>De novo assembly and annotation of Popillia japonica's genome with initial clues to its potential as an invasive pest.</title>
        <authorList>
            <person name="Cucini C."/>
            <person name="Boschi S."/>
            <person name="Funari R."/>
            <person name="Cardaioli E."/>
            <person name="Iannotti N."/>
            <person name="Marturano G."/>
            <person name="Paoli F."/>
            <person name="Bruttini M."/>
            <person name="Carapelli A."/>
            <person name="Frati F."/>
            <person name="Nardi F."/>
        </authorList>
    </citation>
    <scope>NUCLEOTIDE SEQUENCE [LARGE SCALE GENOMIC DNA]</scope>
    <source>
        <strain evidence="2">DMR45628</strain>
    </source>
</reference>
<evidence type="ECO:0000256" key="1">
    <source>
        <dbReference type="SAM" id="MobiDB-lite"/>
    </source>
</evidence>
<dbReference type="AlphaFoldDB" id="A0AAW1MFC8"/>
<dbReference type="Proteomes" id="UP001458880">
    <property type="component" value="Unassembled WGS sequence"/>
</dbReference>
<organism evidence="2 3">
    <name type="scientific">Popillia japonica</name>
    <name type="common">Japanese beetle</name>
    <dbReference type="NCBI Taxonomy" id="7064"/>
    <lineage>
        <taxon>Eukaryota</taxon>
        <taxon>Metazoa</taxon>
        <taxon>Ecdysozoa</taxon>
        <taxon>Arthropoda</taxon>
        <taxon>Hexapoda</taxon>
        <taxon>Insecta</taxon>
        <taxon>Pterygota</taxon>
        <taxon>Neoptera</taxon>
        <taxon>Endopterygota</taxon>
        <taxon>Coleoptera</taxon>
        <taxon>Polyphaga</taxon>
        <taxon>Scarabaeiformia</taxon>
        <taxon>Scarabaeidae</taxon>
        <taxon>Rutelinae</taxon>
        <taxon>Popillia</taxon>
    </lineage>
</organism>
<gene>
    <name evidence="2" type="ORF">QE152_g6492</name>
</gene>
<dbReference type="EMBL" id="JASPKY010000043">
    <property type="protein sequence ID" value="KAK9746032.1"/>
    <property type="molecule type" value="Genomic_DNA"/>
</dbReference>
<sequence>MSAYTCFHCKMKTPDAPDTEPEIWNLISNHACLKDKVNLCLDENSVAYAEDQIVTTEGVEDEENGHIETHKTVGAEWQYEAVLFLINKRYNSMETPKNSRSATPEQRSSKCRKRKSSIQSETLTMLLQQNEKYHQEEIQDKRRFNNLLEVLINKISEK</sequence>
<feature type="region of interest" description="Disordered" evidence="1">
    <location>
        <begin position="94"/>
        <end position="118"/>
    </location>
</feature>
<proteinExistence type="predicted"/>
<feature type="compositionally biased region" description="Polar residues" evidence="1">
    <location>
        <begin position="94"/>
        <end position="106"/>
    </location>
</feature>
<comment type="caution">
    <text evidence="2">The sequence shown here is derived from an EMBL/GenBank/DDBJ whole genome shotgun (WGS) entry which is preliminary data.</text>
</comment>